<dbReference type="InterPro" id="IPR009636">
    <property type="entry name" value="SCAF"/>
</dbReference>
<evidence type="ECO:0000256" key="2">
    <source>
        <dbReference type="SAM" id="MobiDB-lite"/>
    </source>
</evidence>
<accession>A0A1U9VM81</accession>
<feature type="region of interest" description="Disordered" evidence="2">
    <location>
        <begin position="97"/>
        <end position="124"/>
    </location>
</feature>
<feature type="region of interest" description="Disordered" evidence="2">
    <location>
        <begin position="1"/>
        <end position="39"/>
    </location>
</feature>
<dbReference type="EMBL" id="CP019911">
    <property type="protein sequence ID" value="AQW31393.1"/>
    <property type="molecule type" value="Genomic_DNA"/>
</dbReference>
<gene>
    <name evidence="3" type="ORF">B0B51_00480</name>
</gene>
<dbReference type="AlphaFoldDB" id="A0A1U9VM81"/>
<dbReference type="Proteomes" id="UP000189628">
    <property type="component" value="Chromosome"/>
</dbReference>
<dbReference type="Pfam" id="PF06810">
    <property type="entry name" value="Phage_scaffold"/>
    <property type="match status" value="1"/>
</dbReference>
<evidence type="ECO:0008006" key="5">
    <source>
        <dbReference type="Google" id="ProtNLM"/>
    </source>
</evidence>
<protein>
    <recommendedName>
        <fullName evidence="5">Scaffolding protein</fullName>
    </recommendedName>
</protein>
<evidence type="ECO:0000256" key="1">
    <source>
        <dbReference type="SAM" id="Coils"/>
    </source>
</evidence>
<evidence type="ECO:0000313" key="4">
    <source>
        <dbReference type="Proteomes" id="UP000189628"/>
    </source>
</evidence>
<keyword evidence="1" id="KW-0175">Coiled coil</keyword>
<organism evidence="3 4">
    <name type="scientific">blood disease bacterium A2-HR MARDI</name>
    <dbReference type="NCBI Taxonomy" id="1944648"/>
    <lineage>
        <taxon>Bacteria</taxon>
        <taxon>Pseudomonadati</taxon>
        <taxon>Pseudomonadota</taxon>
        <taxon>Betaproteobacteria</taxon>
        <taxon>Burkholderiales</taxon>
        <taxon>Burkholderiaceae</taxon>
        <taxon>Ralstonia</taxon>
        <taxon>Ralstonia solanacearum species complex</taxon>
    </lineage>
</organism>
<proteinExistence type="predicted"/>
<reference evidence="3 4" key="1">
    <citation type="submission" date="2017-02" db="EMBL/GenBank/DDBJ databases">
        <title>Blood Disease Bacterium A2-HR MARDI.</title>
        <authorList>
            <person name="Badrun R."/>
            <person name="Abu Bakar N."/>
            <person name="Laboh R."/>
        </authorList>
    </citation>
    <scope>NUCLEOTIDE SEQUENCE [LARGE SCALE GENOMIC DNA]</scope>
    <source>
        <strain evidence="3 4">A2-HR MARDI</strain>
    </source>
</reference>
<feature type="coiled-coil region" evidence="1">
    <location>
        <begin position="1"/>
        <end position="39"/>
    </location>
</feature>
<sequence>MKELRRENAHYRTKAKEQEEAAQKALKDAEETTTKAKADADSRIIRAELKAAALKAGMIDLDGLKLADLSKVTLKDDGTLEGADALMEGLKKDKPYLFGQAATTSHPGKAPDPNPPTPKKATEMSADEYAAAKAAALNGGK</sequence>
<name>A0A1U9VM81_9RALS</name>
<evidence type="ECO:0000313" key="3">
    <source>
        <dbReference type="EMBL" id="AQW31393.1"/>
    </source>
</evidence>